<name>A0ABR4UFC5_9FLAO</name>
<accession>A0ABR4UFC5</accession>
<evidence type="ECO:0000256" key="8">
    <source>
        <dbReference type="ARBA" id="ARBA00023118"/>
    </source>
</evidence>
<proteinExistence type="predicted"/>
<evidence type="ECO:0000256" key="1">
    <source>
        <dbReference type="ARBA" id="ARBA00022679"/>
    </source>
</evidence>
<sequence length="425" mass="49317">MLVEIQKTQFEDLLNKLSTNLSITRTQHEAAVQSYKAVGKYLSSESSPLADYEPYVKPQGSFIIGTTIQSIEEDGDIDLDVVCEFKRKKINWTQYHLKKAVGDHLKAHGTYANLLDKEGRRCWTLKYREEGLANQRYHMDILPAVVANGYSLLLESAFNNLTNENYQELQISITDKEKSNYFVSTFPEEWLQSNPYGYAKWFMKRALLVGNQFKNLYSLNESVKPTPDYQEERLPLQRVVQLLKRHRDVYFSKEQNDDIRKQKPISCIITTLAARAYRGESNLLDAMWGIINGMSDEIEFKYIPEYGKEVEWISNPVNIAENFADRWNDDNSYRRDNFYRWLEQLKIDLRDAENKTGLQNISESLSSSFGKRPVQDAFNQLGNEMRILTEENKNTISRSLGIIGMATKEVNDITKVKPHDFYGLD</sequence>
<dbReference type="EMBL" id="JPRI01000013">
    <property type="protein sequence ID" value="KFF23186.1"/>
    <property type="molecule type" value="Genomic_DNA"/>
</dbReference>
<keyword evidence="8" id="KW-0051">Antiviral defense</keyword>
<evidence type="ECO:0000256" key="2">
    <source>
        <dbReference type="ARBA" id="ARBA00022695"/>
    </source>
</evidence>
<gene>
    <name evidence="12" type="ORF">IW16_26485</name>
</gene>
<dbReference type="Pfam" id="PF21654">
    <property type="entry name" value="DncV-like_NTFase"/>
    <property type="match status" value="1"/>
</dbReference>
<evidence type="ECO:0000256" key="9">
    <source>
        <dbReference type="ARBA" id="ARBA00044145"/>
    </source>
</evidence>
<keyword evidence="5" id="KW-0067">ATP-binding</keyword>
<dbReference type="CDD" id="cd05400">
    <property type="entry name" value="NT_2-5OAS_ClassI-CCAase"/>
    <property type="match status" value="1"/>
</dbReference>
<evidence type="ECO:0000256" key="3">
    <source>
        <dbReference type="ARBA" id="ARBA00022723"/>
    </source>
</evidence>
<keyword evidence="4" id="KW-0547">Nucleotide-binding</keyword>
<keyword evidence="13" id="KW-1185">Reference proteome</keyword>
<keyword evidence="3" id="KW-0479">Metal-binding</keyword>
<evidence type="ECO:0000256" key="5">
    <source>
        <dbReference type="ARBA" id="ARBA00022840"/>
    </source>
</evidence>
<organism evidence="12 13">
    <name type="scientific">Chryseobacterium vrystaatense</name>
    <dbReference type="NCBI Taxonomy" id="307480"/>
    <lineage>
        <taxon>Bacteria</taxon>
        <taxon>Pseudomonadati</taxon>
        <taxon>Bacteroidota</taxon>
        <taxon>Flavobacteriia</taxon>
        <taxon>Flavobacteriales</taxon>
        <taxon>Weeksellaceae</taxon>
        <taxon>Chryseobacterium group</taxon>
        <taxon>Chryseobacterium</taxon>
    </lineage>
</organism>
<evidence type="ECO:0000313" key="13">
    <source>
        <dbReference type="Proteomes" id="UP000028719"/>
    </source>
</evidence>
<dbReference type="InterPro" id="IPR048445">
    <property type="entry name" value="DncV-like_NTFase"/>
</dbReference>
<comment type="catalytic activity">
    <reaction evidence="10">
        <text>GTP + ATP = 3',3'-cGAMP + 2 diphosphate</text>
        <dbReference type="Rhea" id="RHEA:35647"/>
        <dbReference type="ChEBI" id="CHEBI:30616"/>
        <dbReference type="ChEBI" id="CHEBI:33019"/>
        <dbReference type="ChEBI" id="CHEBI:37565"/>
        <dbReference type="ChEBI" id="CHEBI:71501"/>
    </reaction>
    <physiologicalReaction direction="left-to-right" evidence="10">
        <dbReference type="Rhea" id="RHEA:35648"/>
    </physiologicalReaction>
</comment>
<evidence type="ECO:0000313" key="12">
    <source>
        <dbReference type="EMBL" id="KFF23186.1"/>
    </source>
</evidence>
<protein>
    <recommendedName>
        <fullName evidence="9">Cyclic GMP-AMP synthase</fullName>
    </recommendedName>
</protein>
<reference evidence="12 13" key="1">
    <citation type="submission" date="2014-07" db="EMBL/GenBank/DDBJ databases">
        <title>Genome of Chryseobacterium vrystaatense LMG 22846.</title>
        <authorList>
            <person name="Pipes S.E."/>
            <person name="Stropko S.J."/>
            <person name="Newman J.D."/>
        </authorList>
    </citation>
    <scope>NUCLEOTIDE SEQUENCE [LARGE SCALE GENOMIC DNA]</scope>
    <source>
        <strain evidence="12 13">LMG 22846</strain>
    </source>
</reference>
<keyword evidence="7" id="KW-0546">Nucleotide metabolism</keyword>
<evidence type="ECO:0000256" key="6">
    <source>
        <dbReference type="ARBA" id="ARBA00022842"/>
    </source>
</evidence>
<evidence type="ECO:0000256" key="4">
    <source>
        <dbReference type="ARBA" id="ARBA00022741"/>
    </source>
</evidence>
<dbReference type="RefSeq" id="WP_034751550.1">
    <property type="nucleotide sequence ID" value="NZ_JPRI01000013.1"/>
</dbReference>
<evidence type="ECO:0000256" key="7">
    <source>
        <dbReference type="ARBA" id="ARBA00023080"/>
    </source>
</evidence>
<evidence type="ECO:0000259" key="11">
    <source>
        <dbReference type="Pfam" id="PF21654"/>
    </source>
</evidence>
<keyword evidence="1" id="KW-0808">Transferase</keyword>
<keyword evidence="2" id="KW-0548">Nucleotidyltransferase</keyword>
<comment type="caution">
    <text evidence="12">The sequence shown here is derived from an EMBL/GenBank/DDBJ whole genome shotgun (WGS) entry which is preliminary data.</text>
</comment>
<keyword evidence="6" id="KW-0460">Magnesium</keyword>
<evidence type="ECO:0000256" key="10">
    <source>
        <dbReference type="ARBA" id="ARBA00048304"/>
    </source>
</evidence>
<dbReference type="Proteomes" id="UP000028719">
    <property type="component" value="Unassembled WGS sequence"/>
</dbReference>
<dbReference type="InterPro" id="IPR006116">
    <property type="entry name" value="NT_2-5OAS_ClassI-CCAase"/>
</dbReference>
<feature type="domain" description="Cyclic GMP-AMP synthase DncV-like nucleotidyltransferase" evidence="11">
    <location>
        <begin position="56"/>
        <end position="141"/>
    </location>
</feature>